<proteinExistence type="predicted"/>
<keyword evidence="4" id="KW-1185">Reference proteome</keyword>
<evidence type="ECO:0000313" key="3">
    <source>
        <dbReference type="EMBL" id="KXJ97058.1"/>
    </source>
</evidence>
<feature type="region of interest" description="Disordered" evidence="2">
    <location>
        <begin position="643"/>
        <end position="674"/>
    </location>
</feature>
<feature type="region of interest" description="Disordered" evidence="2">
    <location>
        <begin position="214"/>
        <end position="301"/>
    </location>
</feature>
<feature type="compositionally biased region" description="Polar residues" evidence="2">
    <location>
        <begin position="362"/>
        <end position="375"/>
    </location>
</feature>
<feature type="compositionally biased region" description="Basic and acidic residues" evidence="2">
    <location>
        <begin position="30"/>
        <end position="48"/>
    </location>
</feature>
<feature type="non-terminal residue" evidence="3">
    <location>
        <position position="721"/>
    </location>
</feature>
<organism evidence="3 4">
    <name type="scientific">Microdochium bolleyi</name>
    <dbReference type="NCBI Taxonomy" id="196109"/>
    <lineage>
        <taxon>Eukaryota</taxon>
        <taxon>Fungi</taxon>
        <taxon>Dikarya</taxon>
        <taxon>Ascomycota</taxon>
        <taxon>Pezizomycotina</taxon>
        <taxon>Sordariomycetes</taxon>
        <taxon>Xylariomycetidae</taxon>
        <taxon>Xylariales</taxon>
        <taxon>Microdochiaceae</taxon>
        <taxon>Microdochium</taxon>
    </lineage>
</organism>
<dbReference type="OrthoDB" id="3176171at2759"/>
<dbReference type="STRING" id="196109.A0A136JIU4"/>
<feature type="compositionally biased region" description="Basic and acidic residues" evidence="2">
    <location>
        <begin position="256"/>
        <end position="274"/>
    </location>
</feature>
<sequence>MQLLDTQENYSTLSQRHAKLIAEMAKARDNEAAVNHHEPSESADERISRSNSFAQAVEQVVLEYEKTIQSLEQSLSSTRTTLSNTETSLLEKETKCAYVETINTQLQARIAKLADREANTENYLHDLETKLDGHTSGEEKNAAIVLELRKEIARIRENEAGCEDYISTLEERLAEADQDAELMQREIDRLEQLIERQRSLGKLDNLLSELDNIQSGSKGAERESENTTNTNGHRRTFSERSTRSHVSRPSLGIRDQLPDVKEGAEEELAEHAANEEGEVLENGSGEKSTDSYEDQPQSPAQSRFVADKLENVTQELVDLRVEHENTLNEFESLHLKYEEAMKTLADLQDQVDEARHPKQNRDSVLSINVPEQTRPPSFLSDGKSPDAREGTISSLRSLSSELSSAMASPATTDAFDPDVLETPKGSQAKTFAVEDAAPNPQPTSDNVSDEIEKLKAIAVAKEAAEKELADKYAQLELQHQETLDMVEELKTAVAKAKYQDPPSPRSAGPVIRRKSSQNVMVIDRAHRSFASLRNIAADNFEGQPDVMQNFEVNLNAAMHELHARSERVQELEADIANAKREMETKMTIISGLTRERSSLKVSPMDMSVVASLREQLERNEEKLKQMQEAHSAREAELAAEIDTLRSSSSATSSEKTIDNARTVNGSDGTDQEQKITKLQAELATWESKHQAALDAMQSTEQQMRATIEQLEGEMATAKTTY</sequence>
<feature type="coiled-coil region" evidence="1">
    <location>
        <begin position="461"/>
        <end position="492"/>
    </location>
</feature>
<feature type="coiled-coil region" evidence="1">
    <location>
        <begin position="554"/>
        <end position="636"/>
    </location>
</feature>
<evidence type="ECO:0000256" key="2">
    <source>
        <dbReference type="SAM" id="MobiDB-lite"/>
    </source>
</evidence>
<feature type="coiled-coil region" evidence="1">
    <location>
        <begin position="675"/>
        <end position="720"/>
    </location>
</feature>
<feature type="compositionally biased region" description="Polar residues" evidence="2">
    <location>
        <begin position="659"/>
        <end position="668"/>
    </location>
</feature>
<evidence type="ECO:0000313" key="4">
    <source>
        <dbReference type="Proteomes" id="UP000070501"/>
    </source>
</evidence>
<accession>A0A136JIU4</accession>
<feature type="region of interest" description="Disordered" evidence="2">
    <location>
        <begin position="30"/>
        <end position="49"/>
    </location>
</feature>
<dbReference type="InParanoid" id="A0A136JIU4"/>
<gene>
    <name evidence="3" type="ORF">Micbo1qcDRAFT_155814</name>
</gene>
<reference evidence="4" key="1">
    <citation type="submission" date="2016-02" db="EMBL/GenBank/DDBJ databases">
        <title>Draft genome sequence of Microdochium bolleyi, a fungal endophyte of beachgrass.</title>
        <authorList>
            <consortium name="DOE Joint Genome Institute"/>
            <person name="David A.S."/>
            <person name="May G."/>
            <person name="Haridas S."/>
            <person name="Lim J."/>
            <person name="Wang M."/>
            <person name="Labutti K."/>
            <person name="Lipzen A."/>
            <person name="Barry K."/>
            <person name="Grigoriev I.V."/>
        </authorList>
    </citation>
    <scope>NUCLEOTIDE SEQUENCE [LARGE SCALE GENOMIC DNA]</scope>
    <source>
        <strain evidence="4">J235TASD1</strain>
    </source>
</reference>
<keyword evidence="1" id="KW-0175">Coiled coil</keyword>
<dbReference type="AlphaFoldDB" id="A0A136JIU4"/>
<feature type="compositionally biased region" description="Low complexity" evidence="2">
    <location>
        <begin position="393"/>
        <end position="410"/>
    </location>
</feature>
<dbReference type="EMBL" id="KQ964245">
    <property type="protein sequence ID" value="KXJ97058.1"/>
    <property type="molecule type" value="Genomic_DNA"/>
</dbReference>
<dbReference type="Proteomes" id="UP000070501">
    <property type="component" value="Unassembled WGS sequence"/>
</dbReference>
<feature type="coiled-coil region" evidence="1">
    <location>
        <begin position="309"/>
        <end position="350"/>
    </location>
</feature>
<dbReference type="Gene3D" id="1.10.287.1490">
    <property type="match status" value="1"/>
</dbReference>
<name>A0A136JIU4_9PEZI</name>
<evidence type="ECO:0000256" key="1">
    <source>
        <dbReference type="SAM" id="Coils"/>
    </source>
</evidence>
<feature type="region of interest" description="Disordered" evidence="2">
    <location>
        <begin position="354"/>
        <end position="422"/>
    </location>
</feature>
<protein>
    <submittedName>
        <fullName evidence="3">Uncharacterized protein</fullName>
    </submittedName>
</protein>